<evidence type="ECO:0000313" key="1">
    <source>
        <dbReference type="EMBL" id="THD00488.1"/>
    </source>
</evidence>
<dbReference type="EMBL" id="SOSA01000001">
    <property type="protein sequence ID" value="THD00488.1"/>
    <property type="molecule type" value="Genomic_DNA"/>
</dbReference>
<comment type="caution">
    <text evidence="1">The sequence shown here is derived from an EMBL/GenBank/DDBJ whole genome shotgun (WGS) entry which is preliminary data.</text>
</comment>
<reference evidence="1 2" key="1">
    <citation type="submission" date="2019-03" db="EMBL/GenBank/DDBJ databases">
        <title>The genome sequence of a newly discovered highly antifungal drug resistant Aspergillus species, Aspergillus tanneri NIH 1004.</title>
        <authorList>
            <person name="Mounaud S."/>
            <person name="Singh I."/>
            <person name="Joardar V."/>
            <person name="Pakala S."/>
            <person name="Pakala S."/>
            <person name="Venepally P."/>
            <person name="Hoover J."/>
            <person name="Nierman W."/>
            <person name="Chung J."/>
            <person name="Losada L."/>
        </authorList>
    </citation>
    <scope>NUCLEOTIDE SEQUENCE [LARGE SCALE GENOMIC DNA]</scope>
    <source>
        <strain evidence="1 2">NIH1004</strain>
    </source>
</reference>
<gene>
    <name evidence="1" type="ORF">EYZ11_000052</name>
</gene>
<sequence length="66" mass="7038">MASTSTPPASIPITQGHALLMTLNHSFTRYMIGEDSRPSGLAAKPATVRVQLVPLQEDSHVARPNA</sequence>
<name>A0A4S3JYC5_9EURO</name>
<organism evidence="1 2">
    <name type="scientific">Aspergillus tanneri</name>
    <dbReference type="NCBI Taxonomy" id="1220188"/>
    <lineage>
        <taxon>Eukaryota</taxon>
        <taxon>Fungi</taxon>
        <taxon>Dikarya</taxon>
        <taxon>Ascomycota</taxon>
        <taxon>Pezizomycotina</taxon>
        <taxon>Eurotiomycetes</taxon>
        <taxon>Eurotiomycetidae</taxon>
        <taxon>Eurotiales</taxon>
        <taxon>Aspergillaceae</taxon>
        <taxon>Aspergillus</taxon>
        <taxon>Aspergillus subgen. Circumdati</taxon>
    </lineage>
</organism>
<proteinExistence type="predicted"/>
<dbReference type="VEuPathDB" id="FungiDB:EYZ11_000052"/>
<evidence type="ECO:0000313" key="2">
    <source>
        <dbReference type="Proteomes" id="UP000308092"/>
    </source>
</evidence>
<keyword evidence="2" id="KW-1185">Reference proteome</keyword>
<accession>A0A4S3JYC5</accession>
<dbReference type="AlphaFoldDB" id="A0A4S3JYC5"/>
<protein>
    <submittedName>
        <fullName evidence="1">Uncharacterized protein</fullName>
    </submittedName>
</protein>
<dbReference type="Proteomes" id="UP000308092">
    <property type="component" value="Unassembled WGS sequence"/>
</dbReference>